<sequence length="648" mass="69885">MPHQGQGQDTLTSPSPSLPDGPFALIRRGVEAEVELLTGQAFEQFPALADLPTEDSDALLALVPYRQLTERGDECHDDHAPLLAMRITERRRFGIAQLPPATPPVLRDGAFDVDDEAYGASVKRVLDEEIGAGEGSNFVLRRTFVGHCDSARETAYGAFCALLEKERNAYWTFLIDTGEGFMVGATPERHVSLADGVAVMNPISGTLREAPATASRERVLAFLQDAKEREELAMVVDEELKMLAEVGDLGGRVRGPFLKEMANLAHTEYYIEARTTMDPRLILRTTMFAPTATGSPIRNAFRVIKRHERGGRGYYAGVAALIGRDEAGAPTMDAPLLLRVAYVENDGTVRVPVGATLVRGSDPYEEVRETYAKAAGVLRAFGVGFGARGGLAVGTEVAPLGGSDAAAASVTPAPLSAPDATPIRTTPWSEDPEIAALLSARNESLSGFWLNEHEPADLVDPQLAGRKVLIVDNEDAFTSMLAVELRALGLETTRVSHDEVPDHTTYDLVLLGPGPGDPRDTASPRMTSVRTLAKLLIDHRVPTLGLCLGHEALAAALGLELVRLPTPMQGTQVELDLFGTTERVAFYNSYAARKPEFLVLDTVLLPGTTLTAALRGPSFTGLQFHPESVVTMDGLGILSREIRRLLTR</sequence>
<keyword evidence="9" id="KW-1185">Reference proteome</keyword>
<dbReference type="OrthoDB" id="8594609at2"/>
<comment type="catalytic activity">
    <reaction evidence="4">
        <text>chorismate + L-glutamine = anthranilate + pyruvate + L-glutamate + H(+)</text>
        <dbReference type="Rhea" id="RHEA:21732"/>
        <dbReference type="ChEBI" id="CHEBI:15361"/>
        <dbReference type="ChEBI" id="CHEBI:15378"/>
        <dbReference type="ChEBI" id="CHEBI:16567"/>
        <dbReference type="ChEBI" id="CHEBI:29748"/>
        <dbReference type="ChEBI" id="CHEBI:29985"/>
        <dbReference type="ChEBI" id="CHEBI:58359"/>
        <dbReference type="EC" id="4.1.3.27"/>
    </reaction>
</comment>
<gene>
    <name evidence="8" type="ordered locus">Caci_0239</name>
</gene>
<dbReference type="CDD" id="cd01743">
    <property type="entry name" value="GATase1_Anthranilate_Synthase"/>
    <property type="match status" value="1"/>
</dbReference>
<evidence type="ECO:0000256" key="4">
    <source>
        <dbReference type="ARBA" id="ARBA00047683"/>
    </source>
</evidence>
<evidence type="ECO:0000256" key="1">
    <source>
        <dbReference type="ARBA" id="ARBA00012266"/>
    </source>
</evidence>
<keyword evidence="8" id="KW-0808">Transferase</keyword>
<dbReference type="Gene3D" id="3.60.120.10">
    <property type="entry name" value="Anthranilate synthase"/>
    <property type="match status" value="1"/>
</dbReference>
<evidence type="ECO:0000259" key="6">
    <source>
        <dbReference type="Pfam" id="PF00117"/>
    </source>
</evidence>
<feature type="domain" description="Glutamine amidotransferase" evidence="6">
    <location>
        <begin position="469"/>
        <end position="642"/>
    </location>
</feature>
<dbReference type="EC" id="4.1.3.27" evidence="1"/>
<feature type="compositionally biased region" description="Polar residues" evidence="5">
    <location>
        <begin position="1"/>
        <end position="15"/>
    </location>
</feature>
<dbReference type="InterPro" id="IPR005801">
    <property type="entry name" value="ADC_synthase"/>
</dbReference>
<dbReference type="PROSITE" id="PS51273">
    <property type="entry name" value="GATASE_TYPE_1"/>
    <property type="match status" value="1"/>
</dbReference>
<dbReference type="SUPFAM" id="SSF52317">
    <property type="entry name" value="Class I glutamine amidotransferase-like"/>
    <property type="match status" value="1"/>
</dbReference>
<dbReference type="Pfam" id="PF00425">
    <property type="entry name" value="Chorismate_bind"/>
    <property type="match status" value="1"/>
</dbReference>
<dbReference type="eggNOG" id="COG0147">
    <property type="taxonomic scope" value="Bacteria"/>
</dbReference>
<accession>C7QJ50</accession>
<dbReference type="Proteomes" id="UP000000851">
    <property type="component" value="Chromosome"/>
</dbReference>
<feature type="region of interest" description="Disordered" evidence="5">
    <location>
        <begin position="1"/>
        <end position="22"/>
    </location>
</feature>
<dbReference type="EMBL" id="CP001700">
    <property type="protein sequence ID" value="ACU69192.1"/>
    <property type="molecule type" value="Genomic_DNA"/>
</dbReference>
<organism evidence="8 9">
    <name type="scientific">Catenulispora acidiphila (strain DSM 44928 / JCM 14897 / NBRC 102108 / NRRL B-24433 / ID139908)</name>
    <dbReference type="NCBI Taxonomy" id="479433"/>
    <lineage>
        <taxon>Bacteria</taxon>
        <taxon>Bacillati</taxon>
        <taxon>Actinomycetota</taxon>
        <taxon>Actinomycetes</taxon>
        <taxon>Catenulisporales</taxon>
        <taxon>Catenulisporaceae</taxon>
        <taxon>Catenulispora</taxon>
    </lineage>
</organism>
<dbReference type="HOGENOM" id="CLU_028026_0_0_11"/>
<keyword evidence="2 8" id="KW-0315">Glutamine amidotransferase</keyword>
<feature type="domain" description="Chorismate-utilising enzyme C-terminal" evidence="7">
    <location>
        <begin position="115"/>
        <end position="373"/>
    </location>
</feature>
<dbReference type="Gene3D" id="3.40.50.880">
    <property type="match status" value="1"/>
</dbReference>
<dbReference type="PRINTS" id="PR00097">
    <property type="entry name" value="ANTSNTHASEII"/>
</dbReference>
<dbReference type="PANTHER" id="PTHR11236">
    <property type="entry name" value="AMINOBENZOATE/ANTHRANILATE SYNTHASE"/>
    <property type="match status" value="1"/>
</dbReference>
<evidence type="ECO:0000259" key="7">
    <source>
        <dbReference type="Pfam" id="PF00425"/>
    </source>
</evidence>
<dbReference type="Pfam" id="PF00117">
    <property type="entry name" value="GATase"/>
    <property type="match status" value="1"/>
</dbReference>
<protein>
    <recommendedName>
        <fullName evidence="1">anthranilate synthase</fullName>
        <ecNumber evidence="1">4.1.3.27</ecNumber>
    </recommendedName>
</protein>
<dbReference type="InterPro" id="IPR017926">
    <property type="entry name" value="GATASE"/>
</dbReference>
<dbReference type="GO" id="GO:0000162">
    <property type="term" value="P:L-tryptophan biosynthetic process"/>
    <property type="evidence" value="ECO:0007669"/>
    <property type="project" value="TreeGrafter"/>
</dbReference>
<evidence type="ECO:0000313" key="9">
    <source>
        <dbReference type="Proteomes" id="UP000000851"/>
    </source>
</evidence>
<evidence type="ECO:0000313" key="8">
    <source>
        <dbReference type="EMBL" id="ACU69192.1"/>
    </source>
</evidence>
<name>C7QJ50_CATAD</name>
<dbReference type="PRINTS" id="PR00099">
    <property type="entry name" value="CPSGATASE"/>
</dbReference>
<dbReference type="GO" id="GO:0004049">
    <property type="term" value="F:anthranilate synthase activity"/>
    <property type="evidence" value="ECO:0007669"/>
    <property type="project" value="UniProtKB-EC"/>
</dbReference>
<dbReference type="AlphaFoldDB" id="C7QJ50"/>
<keyword evidence="3" id="KW-0456">Lyase</keyword>
<evidence type="ECO:0000256" key="5">
    <source>
        <dbReference type="SAM" id="MobiDB-lite"/>
    </source>
</evidence>
<reference evidence="8 9" key="1">
    <citation type="journal article" date="2009" name="Stand. Genomic Sci.">
        <title>Complete genome sequence of Catenulispora acidiphila type strain (ID 139908).</title>
        <authorList>
            <person name="Copeland A."/>
            <person name="Lapidus A."/>
            <person name="Glavina Del Rio T."/>
            <person name="Nolan M."/>
            <person name="Lucas S."/>
            <person name="Chen F."/>
            <person name="Tice H."/>
            <person name="Cheng J.F."/>
            <person name="Bruce D."/>
            <person name="Goodwin L."/>
            <person name="Pitluck S."/>
            <person name="Mikhailova N."/>
            <person name="Pati A."/>
            <person name="Ivanova N."/>
            <person name="Mavromatis K."/>
            <person name="Chen A."/>
            <person name="Palaniappan K."/>
            <person name="Chain P."/>
            <person name="Land M."/>
            <person name="Hauser L."/>
            <person name="Chang Y.J."/>
            <person name="Jeffries C.D."/>
            <person name="Chertkov O."/>
            <person name="Brettin T."/>
            <person name="Detter J.C."/>
            <person name="Han C."/>
            <person name="Ali Z."/>
            <person name="Tindall B.J."/>
            <person name="Goker M."/>
            <person name="Bristow J."/>
            <person name="Eisen J.A."/>
            <person name="Markowitz V."/>
            <person name="Hugenholtz P."/>
            <person name="Kyrpides N.C."/>
            <person name="Klenk H.P."/>
        </authorList>
    </citation>
    <scope>NUCLEOTIDE SEQUENCE [LARGE SCALE GENOMIC DNA]</scope>
    <source>
        <strain evidence="9">DSM 44928 / JCM 14897 / NBRC 102108 / NRRL B-24433 / ID139908</strain>
    </source>
</reference>
<dbReference type="InterPro" id="IPR006221">
    <property type="entry name" value="TrpG/PapA_dom"/>
</dbReference>
<dbReference type="eggNOG" id="COG0512">
    <property type="taxonomic scope" value="Bacteria"/>
</dbReference>
<proteinExistence type="predicted"/>
<dbReference type="RefSeq" id="WP_012784487.1">
    <property type="nucleotide sequence ID" value="NC_013131.1"/>
</dbReference>
<dbReference type="InterPro" id="IPR019999">
    <property type="entry name" value="Anth_synth_I-like"/>
</dbReference>
<evidence type="ECO:0000256" key="3">
    <source>
        <dbReference type="ARBA" id="ARBA00023239"/>
    </source>
</evidence>
<dbReference type="KEGG" id="cai:Caci_0239"/>
<dbReference type="InterPro" id="IPR015890">
    <property type="entry name" value="Chorismate_C"/>
</dbReference>
<dbReference type="SUPFAM" id="SSF56322">
    <property type="entry name" value="ADC synthase"/>
    <property type="match status" value="1"/>
</dbReference>
<dbReference type="InterPro" id="IPR029062">
    <property type="entry name" value="Class_I_gatase-like"/>
</dbReference>
<dbReference type="STRING" id="479433.Caci_0239"/>
<dbReference type="InParanoid" id="C7QJ50"/>
<dbReference type="PANTHER" id="PTHR11236:SF49">
    <property type="entry name" value="ANTHRANILATE SYNTHASE COMPONENT 1"/>
    <property type="match status" value="1"/>
</dbReference>
<dbReference type="GO" id="GO:0016740">
    <property type="term" value="F:transferase activity"/>
    <property type="evidence" value="ECO:0007669"/>
    <property type="project" value="UniProtKB-KW"/>
</dbReference>
<evidence type="ECO:0000256" key="2">
    <source>
        <dbReference type="ARBA" id="ARBA00022962"/>
    </source>
</evidence>
<dbReference type="PRINTS" id="PR00096">
    <property type="entry name" value="GATASE"/>
</dbReference>